<dbReference type="Proteomes" id="UP001163046">
    <property type="component" value="Unassembled WGS sequence"/>
</dbReference>
<sequence length="54" mass="6163">METRKMPCKISYRGCKKAVLAEDMESLIKKGKVKLGIKEEECIKVFLEDGTEID</sequence>
<evidence type="ECO:0000256" key="2">
    <source>
        <dbReference type="PROSITE-ProRule" id="PRU00447"/>
    </source>
</evidence>
<organism evidence="4 5">
    <name type="scientific">Desmophyllum pertusum</name>
    <dbReference type="NCBI Taxonomy" id="174260"/>
    <lineage>
        <taxon>Eukaryota</taxon>
        <taxon>Metazoa</taxon>
        <taxon>Cnidaria</taxon>
        <taxon>Anthozoa</taxon>
        <taxon>Hexacorallia</taxon>
        <taxon>Scleractinia</taxon>
        <taxon>Caryophylliina</taxon>
        <taxon>Caryophylliidae</taxon>
        <taxon>Desmophyllum</taxon>
    </lineage>
</organism>
<protein>
    <recommendedName>
        <fullName evidence="3">CIDE-N domain-containing protein</fullName>
    </recommendedName>
</protein>
<accession>A0A9X0A720</accession>
<dbReference type="SUPFAM" id="SSF54277">
    <property type="entry name" value="CAD &amp; PB1 domains"/>
    <property type="match status" value="1"/>
</dbReference>
<evidence type="ECO:0000259" key="3">
    <source>
        <dbReference type="PROSITE" id="PS51135"/>
    </source>
</evidence>
<dbReference type="InterPro" id="IPR003508">
    <property type="entry name" value="CIDE-N_dom"/>
</dbReference>
<dbReference type="GO" id="GO:0006915">
    <property type="term" value="P:apoptotic process"/>
    <property type="evidence" value="ECO:0007669"/>
    <property type="project" value="UniProtKB-UniRule"/>
</dbReference>
<keyword evidence="1 2" id="KW-0053">Apoptosis</keyword>
<comment type="caution">
    <text evidence="4">The sequence shown here is derived from an EMBL/GenBank/DDBJ whole genome shotgun (WGS) entry which is preliminary data.</text>
</comment>
<feature type="domain" description="CIDE-N" evidence="3">
    <location>
        <begin position="4"/>
        <end position="54"/>
    </location>
</feature>
<gene>
    <name evidence="4" type="ORF">OS493_000439</name>
</gene>
<reference evidence="4" key="1">
    <citation type="submission" date="2023-01" db="EMBL/GenBank/DDBJ databases">
        <title>Genome assembly of the deep-sea coral Lophelia pertusa.</title>
        <authorList>
            <person name="Herrera S."/>
            <person name="Cordes E."/>
        </authorList>
    </citation>
    <scope>NUCLEOTIDE SEQUENCE</scope>
    <source>
        <strain evidence="4">USNM1676648</strain>
        <tissue evidence="4">Polyp</tissue>
    </source>
</reference>
<dbReference type="AlphaFoldDB" id="A0A9X0A720"/>
<dbReference type="Gene3D" id="3.10.20.10">
    <property type="match status" value="1"/>
</dbReference>
<dbReference type="Pfam" id="PF02017">
    <property type="entry name" value="CIDE-N"/>
    <property type="match status" value="1"/>
</dbReference>
<evidence type="ECO:0000256" key="1">
    <source>
        <dbReference type="ARBA" id="ARBA00022703"/>
    </source>
</evidence>
<proteinExistence type="predicted"/>
<keyword evidence="5" id="KW-1185">Reference proteome</keyword>
<name>A0A9X0A720_9CNID</name>
<evidence type="ECO:0000313" key="4">
    <source>
        <dbReference type="EMBL" id="KAJ7394621.1"/>
    </source>
</evidence>
<dbReference type="EMBL" id="MU825396">
    <property type="protein sequence ID" value="KAJ7394621.1"/>
    <property type="molecule type" value="Genomic_DNA"/>
</dbReference>
<dbReference type="PROSITE" id="PS51135">
    <property type="entry name" value="CIDE_N"/>
    <property type="match status" value="1"/>
</dbReference>
<evidence type="ECO:0000313" key="5">
    <source>
        <dbReference type="Proteomes" id="UP001163046"/>
    </source>
</evidence>